<dbReference type="RefSeq" id="WP_099521390.1">
    <property type="nucleotide sequence ID" value="NZ_CP016808.1"/>
</dbReference>
<organism evidence="1">
    <name type="scientific">Paenibacillus sp. BIHB 4019</name>
    <dbReference type="NCBI Taxonomy" id="1870819"/>
    <lineage>
        <taxon>Bacteria</taxon>
        <taxon>Bacillati</taxon>
        <taxon>Bacillota</taxon>
        <taxon>Bacilli</taxon>
        <taxon>Bacillales</taxon>
        <taxon>Paenibacillaceae</taxon>
        <taxon>Paenibacillus</taxon>
    </lineage>
</organism>
<dbReference type="Pfam" id="PF09671">
    <property type="entry name" value="Spore_GerQ"/>
    <property type="match status" value="1"/>
</dbReference>
<keyword evidence="1" id="KW-0167">Capsid protein</keyword>
<name>A0A1B2DS03_9BACL</name>
<reference evidence="1" key="1">
    <citation type="submission" date="2016-08" db="EMBL/GenBank/DDBJ databases">
        <title>Complete Genome Seqeunce of Paenibacillus sp. BIHB 4019 from tea rhizoplane.</title>
        <authorList>
            <person name="Thakur R."/>
            <person name="Swarnkar M.K."/>
            <person name="Gulati A."/>
        </authorList>
    </citation>
    <scope>NUCLEOTIDE SEQUENCE [LARGE SCALE GENOMIC DNA]</scope>
    <source>
        <strain evidence="1">BIHB4019</strain>
    </source>
</reference>
<proteinExistence type="predicted"/>
<accession>A0A1B2DS03</accession>
<dbReference type="EMBL" id="CP016808">
    <property type="protein sequence ID" value="ANY70486.1"/>
    <property type="molecule type" value="Genomic_DNA"/>
</dbReference>
<protein>
    <submittedName>
        <fullName evidence="1">Spore coat protein GerQ</fullName>
    </submittedName>
</protein>
<dbReference type="NCBIfam" id="TIGR02728">
    <property type="entry name" value="spore_gerQ"/>
    <property type="match status" value="1"/>
</dbReference>
<dbReference type="InterPro" id="IPR014099">
    <property type="entry name" value="Spore_coat_GerQ"/>
</dbReference>
<sequence length="180" mass="19714">MTNGYGYKTAVSPANTGGYGYPYQMGAQPMPMPTPMPTPLPAMMGGQMPAMQVAGMQAMQTMPVNVPSGSFVTPSGGNVVTVPIVEESYVENILRLNRGKMATFYMTYENNREWNAKTFRGIIEAAGRDHIIISDPTTGMRYLLLSINLDYVTFDGPINYEYPFQGGKITNTTPLSTSRE</sequence>
<dbReference type="PIRSF" id="PIRSF038931">
    <property type="entry name" value="GerQ"/>
    <property type="match status" value="1"/>
</dbReference>
<dbReference type="AlphaFoldDB" id="A0A1B2DS03"/>
<gene>
    <name evidence="1" type="ORF">BBD42_01325</name>
</gene>
<keyword evidence="1" id="KW-0946">Virion</keyword>
<evidence type="ECO:0000313" key="1">
    <source>
        <dbReference type="EMBL" id="ANY70486.1"/>
    </source>
</evidence>